<evidence type="ECO:0000256" key="1">
    <source>
        <dbReference type="ARBA" id="ARBA00006382"/>
    </source>
</evidence>
<protein>
    <recommendedName>
        <fullName evidence="3">Glutamate/phenylalanine/leucine/valine/L-tryptophan dehydrogenase dimerisation domain-containing protein</fullName>
    </recommendedName>
</protein>
<comment type="similarity">
    <text evidence="1">Belongs to the Glu/Leu/Phe/Val dehydrogenases family.</text>
</comment>
<dbReference type="Pfam" id="PF02812">
    <property type="entry name" value="ELFV_dehydrog_N"/>
    <property type="match status" value="1"/>
</dbReference>
<dbReference type="GO" id="GO:0006537">
    <property type="term" value="P:glutamate biosynthetic process"/>
    <property type="evidence" value="ECO:0007669"/>
    <property type="project" value="TreeGrafter"/>
</dbReference>
<proteinExistence type="inferred from homology"/>
<gene>
    <name evidence="4" type="ORF">S01H4_25851</name>
</gene>
<dbReference type="GO" id="GO:0004354">
    <property type="term" value="F:glutamate dehydrogenase (NADP+) activity"/>
    <property type="evidence" value="ECO:0007669"/>
    <property type="project" value="TreeGrafter"/>
</dbReference>
<keyword evidence="2" id="KW-0560">Oxidoreductase</keyword>
<evidence type="ECO:0000256" key="2">
    <source>
        <dbReference type="ARBA" id="ARBA00023002"/>
    </source>
</evidence>
<dbReference type="PANTHER" id="PTHR43571:SF1">
    <property type="entry name" value="NADP-SPECIFIC GLUTAMATE DEHYDROGENASE 1-RELATED"/>
    <property type="match status" value="1"/>
</dbReference>
<dbReference type="SUPFAM" id="SSF53223">
    <property type="entry name" value="Aminoacid dehydrogenase-like, N-terminal domain"/>
    <property type="match status" value="1"/>
</dbReference>
<dbReference type="PANTHER" id="PTHR43571">
    <property type="entry name" value="NADP-SPECIFIC GLUTAMATE DEHYDROGENASE 1-RELATED"/>
    <property type="match status" value="1"/>
</dbReference>
<feature type="domain" description="Glutamate/phenylalanine/leucine/valine/L-tryptophan dehydrogenase dimerisation" evidence="3">
    <location>
        <begin position="54"/>
        <end position="108"/>
    </location>
</feature>
<comment type="caution">
    <text evidence="4">The sequence shown here is derived from an EMBL/GenBank/DDBJ whole genome shotgun (WGS) entry which is preliminary data.</text>
</comment>
<dbReference type="AlphaFoldDB" id="X1C6Q3"/>
<dbReference type="Gene3D" id="1.10.285.10">
    <property type="entry name" value="Glutamate Dehydrogenase, chain A, domain 3"/>
    <property type="match status" value="1"/>
</dbReference>
<dbReference type="InterPro" id="IPR050724">
    <property type="entry name" value="Glu_Leu_Phe_Val_DH"/>
</dbReference>
<sequence>MSYVDEVLEIVAKRNPHEPEFLQVVNEVFDSLRPVIETNKKYQISKILERLVEPERQIIFRVPWEDDRAEMHVNRGFRIQYNSALGPYKGGLRFHPSVVLSILKFLAKFPCDGFVDKIGGNIKIKFVT</sequence>
<name>X1C6Q3_9ZZZZ</name>
<dbReference type="EMBL" id="BART01012366">
    <property type="protein sequence ID" value="GAG80091.1"/>
    <property type="molecule type" value="Genomic_DNA"/>
</dbReference>
<reference evidence="4" key="1">
    <citation type="journal article" date="2014" name="Front. Microbiol.">
        <title>High frequency of phylogenetically diverse reductive dehalogenase-homologous genes in deep subseafloor sedimentary metagenomes.</title>
        <authorList>
            <person name="Kawai M."/>
            <person name="Futagami T."/>
            <person name="Toyoda A."/>
            <person name="Takaki Y."/>
            <person name="Nishi S."/>
            <person name="Hori S."/>
            <person name="Arai W."/>
            <person name="Tsubouchi T."/>
            <person name="Morono Y."/>
            <person name="Uchiyama I."/>
            <person name="Ito T."/>
            <person name="Fujiyama A."/>
            <person name="Inagaki F."/>
            <person name="Takami H."/>
        </authorList>
    </citation>
    <scope>NUCLEOTIDE SEQUENCE</scope>
    <source>
        <strain evidence="4">Expedition CK06-06</strain>
    </source>
</reference>
<dbReference type="InterPro" id="IPR006097">
    <property type="entry name" value="Glu/Leu/Phe/Val/Trp_DH_dimer"/>
</dbReference>
<evidence type="ECO:0000313" key="4">
    <source>
        <dbReference type="EMBL" id="GAG80091.1"/>
    </source>
</evidence>
<evidence type="ECO:0000259" key="3">
    <source>
        <dbReference type="Pfam" id="PF02812"/>
    </source>
</evidence>
<dbReference type="Gene3D" id="3.40.50.10860">
    <property type="entry name" value="Leucine Dehydrogenase, chain A, domain 1"/>
    <property type="match status" value="1"/>
</dbReference>
<dbReference type="InterPro" id="IPR046346">
    <property type="entry name" value="Aminoacid_DH-like_N_sf"/>
</dbReference>
<organism evidence="4">
    <name type="scientific">marine sediment metagenome</name>
    <dbReference type="NCBI Taxonomy" id="412755"/>
    <lineage>
        <taxon>unclassified sequences</taxon>
        <taxon>metagenomes</taxon>
        <taxon>ecological metagenomes</taxon>
    </lineage>
</organism>
<accession>X1C6Q3</accession>
<dbReference type="GO" id="GO:0005829">
    <property type="term" value="C:cytosol"/>
    <property type="evidence" value="ECO:0007669"/>
    <property type="project" value="TreeGrafter"/>
</dbReference>